<dbReference type="PANTHER" id="PTHR33710">
    <property type="entry name" value="BNAC02G09200D PROTEIN"/>
    <property type="match status" value="1"/>
</dbReference>
<keyword evidence="2" id="KW-1185">Reference proteome</keyword>
<dbReference type="AlphaFoldDB" id="A0AAV9FJH2"/>
<evidence type="ECO:0000313" key="2">
    <source>
        <dbReference type="Proteomes" id="UP001180020"/>
    </source>
</evidence>
<reference evidence="1" key="1">
    <citation type="journal article" date="2023" name="Nat. Commun.">
        <title>Diploid and tetraploid genomes of Acorus and the evolution of monocots.</title>
        <authorList>
            <person name="Ma L."/>
            <person name="Liu K.W."/>
            <person name="Li Z."/>
            <person name="Hsiao Y.Y."/>
            <person name="Qi Y."/>
            <person name="Fu T."/>
            <person name="Tang G.D."/>
            <person name="Zhang D."/>
            <person name="Sun W.H."/>
            <person name="Liu D.K."/>
            <person name="Li Y."/>
            <person name="Chen G.Z."/>
            <person name="Liu X.D."/>
            <person name="Liao X.Y."/>
            <person name="Jiang Y.T."/>
            <person name="Yu X."/>
            <person name="Hao Y."/>
            <person name="Huang J."/>
            <person name="Zhao X.W."/>
            <person name="Ke S."/>
            <person name="Chen Y.Y."/>
            <person name="Wu W.L."/>
            <person name="Hsu J.L."/>
            <person name="Lin Y.F."/>
            <person name="Huang M.D."/>
            <person name="Li C.Y."/>
            <person name="Huang L."/>
            <person name="Wang Z.W."/>
            <person name="Zhao X."/>
            <person name="Zhong W.Y."/>
            <person name="Peng D.H."/>
            <person name="Ahmad S."/>
            <person name="Lan S."/>
            <person name="Zhang J.S."/>
            <person name="Tsai W.C."/>
            <person name="Van de Peer Y."/>
            <person name="Liu Z.J."/>
        </authorList>
    </citation>
    <scope>NUCLEOTIDE SEQUENCE</scope>
    <source>
        <strain evidence="1">CP</strain>
    </source>
</reference>
<reference evidence="1" key="2">
    <citation type="submission" date="2023-06" db="EMBL/GenBank/DDBJ databases">
        <authorList>
            <person name="Ma L."/>
            <person name="Liu K.-W."/>
            <person name="Li Z."/>
            <person name="Hsiao Y.-Y."/>
            <person name="Qi Y."/>
            <person name="Fu T."/>
            <person name="Tang G."/>
            <person name="Zhang D."/>
            <person name="Sun W.-H."/>
            <person name="Liu D.-K."/>
            <person name="Li Y."/>
            <person name="Chen G.-Z."/>
            <person name="Liu X.-D."/>
            <person name="Liao X.-Y."/>
            <person name="Jiang Y.-T."/>
            <person name="Yu X."/>
            <person name="Hao Y."/>
            <person name="Huang J."/>
            <person name="Zhao X.-W."/>
            <person name="Ke S."/>
            <person name="Chen Y.-Y."/>
            <person name="Wu W.-L."/>
            <person name="Hsu J.-L."/>
            <person name="Lin Y.-F."/>
            <person name="Huang M.-D."/>
            <person name="Li C.-Y."/>
            <person name="Huang L."/>
            <person name="Wang Z.-W."/>
            <person name="Zhao X."/>
            <person name="Zhong W.-Y."/>
            <person name="Peng D.-H."/>
            <person name="Ahmad S."/>
            <person name="Lan S."/>
            <person name="Zhang J.-S."/>
            <person name="Tsai W.-C."/>
            <person name="Van De Peer Y."/>
            <person name="Liu Z.-J."/>
        </authorList>
    </citation>
    <scope>NUCLEOTIDE SEQUENCE</scope>
    <source>
        <strain evidence="1">CP</strain>
        <tissue evidence="1">Leaves</tissue>
    </source>
</reference>
<accession>A0AAV9FJH2</accession>
<evidence type="ECO:0000313" key="1">
    <source>
        <dbReference type="EMBL" id="KAK1325872.1"/>
    </source>
</evidence>
<gene>
    <name evidence="1" type="ORF">QJS10_CPA01g01734</name>
</gene>
<name>A0AAV9FJH2_ACOCL</name>
<comment type="caution">
    <text evidence="1">The sequence shown here is derived from an EMBL/GenBank/DDBJ whole genome shotgun (WGS) entry which is preliminary data.</text>
</comment>
<dbReference type="InterPro" id="IPR036691">
    <property type="entry name" value="Endo/exonu/phosph_ase_sf"/>
</dbReference>
<dbReference type="Proteomes" id="UP001180020">
    <property type="component" value="Unassembled WGS sequence"/>
</dbReference>
<dbReference type="SUPFAM" id="SSF56219">
    <property type="entry name" value="DNase I-like"/>
    <property type="match status" value="1"/>
</dbReference>
<sequence>MGGVAGTWELLDRAFANNSWSALFPSALVTVLPRHISDHAPLLLDSEISPPTGWKPFRFERFWFEPPDLIPLVTQTWRSIQDASPMGQVHQNLRSLQQKLRLWNRSRIDNLPKVVDQAQKSLDELLKQEQLSSQKMDMTLTIRSASN</sequence>
<protein>
    <submittedName>
        <fullName evidence="1">Uncharacterized protein</fullName>
    </submittedName>
</protein>
<proteinExistence type="predicted"/>
<dbReference type="PANTHER" id="PTHR33710:SF71">
    <property type="entry name" value="ENDONUCLEASE_EXONUCLEASE_PHOSPHATASE DOMAIN-CONTAINING PROTEIN"/>
    <property type="match status" value="1"/>
</dbReference>
<organism evidence="1 2">
    <name type="scientific">Acorus calamus</name>
    <name type="common">Sweet flag</name>
    <dbReference type="NCBI Taxonomy" id="4465"/>
    <lineage>
        <taxon>Eukaryota</taxon>
        <taxon>Viridiplantae</taxon>
        <taxon>Streptophyta</taxon>
        <taxon>Embryophyta</taxon>
        <taxon>Tracheophyta</taxon>
        <taxon>Spermatophyta</taxon>
        <taxon>Magnoliopsida</taxon>
        <taxon>Liliopsida</taxon>
        <taxon>Acoraceae</taxon>
        <taxon>Acorus</taxon>
    </lineage>
</organism>
<dbReference type="EMBL" id="JAUJYO010000001">
    <property type="protein sequence ID" value="KAK1325872.1"/>
    <property type="molecule type" value="Genomic_DNA"/>
</dbReference>